<evidence type="ECO:0000256" key="11">
    <source>
        <dbReference type="SAM" id="MobiDB-lite"/>
    </source>
</evidence>
<dbReference type="FunFam" id="3.40.50.2000:FF:000002">
    <property type="entry name" value="Alpha-1,4 glucan phosphorylase"/>
    <property type="match status" value="1"/>
</dbReference>
<evidence type="ECO:0000256" key="3">
    <source>
        <dbReference type="ARBA" id="ARBA00006047"/>
    </source>
</evidence>
<reference evidence="12" key="1">
    <citation type="submission" date="2022-10" db="EMBL/GenBank/DDBJ databases">
        <title>Novel sulphate-reducing endosymbionts in the free-living metamonad Anaeramoeba.</title>
        <authorList>
            <person name="Jerlstrom-Hultqvist J."/>
            <person name="Cepicka I."/>
            <person name="Gallot-Lavallee L."/>
            <person name="Salas-Leiva D."/>
            <person name="Curtis B.A."/>
            <person name="Zahonova K."/>
            <person name="Pipaliya S."/>
            <person name="Dacks J."/>
            <person name="Roger A.J."/>
        </authorList>
    </citation>
    <scope>NUCLEOTIDE SEQUENCE</scope>
    <source>
        <strain evidence="12">BMAN</strain>
    </source>
</reference>
<dbReference type="GO" id="GO:0005980">
    <property type="term" value="P:glycogen catabolic process"/>
    <property type="evidence" value="ECO:0007669"/>
    <property type="project" value="TreeGrafter"/>
</dbReference>
<dbReference type="GO" id="GO:0008184">
    <property type="term" value="F:glycogen phosphorylase activity"/>
    <property type="evidence" value="ECO:0007669"/>
    <property type="project" value="InterPro"/>
</dbReference>
<comment type="catalytic activity">
    <reaction evidence="1 10">
        <text>[(1-&gt;4)-alpha-D-glucosyl](n) + phosphate = [(1-&gt;4)-alpha-D-glucosyl](n-1) + alpha-D-glucose 1-phosphate</text>
        <dbReference type="Rhea" id="RHEA:41732"/>
        <dbReference type="Rhea" id="RHEA-COMP:9584"/>
        <dbReference type="Rhea" id="RHEA-COMP:9586"/>
        <dbReference type="ChEBI" id="CHEBI:15444"/>
        <dbReference type="ChEBI" id="CHEBI:43474"/>
        <dbReference type="ChEBI" id="CHEBI:58601"/>
        <dbReference type="EC" id="2.4.1.1"/>
    </reaction>
</comment>
<dbReference type="PANTHER" id="PTHR11468">
    <property type="entry name" value="GLYCOGEN PHOSPHORYLASE"/>
    <property type="match status" value="1"/>
</dbReference>
<dbReference type="SUPFAM" id="SSF53756">
    <property type="entry name" value="UDP-Glycosyltransferase/glycogen phosphorylase"/>
    <property type="match status" value="1"/>
</dbReference>
<evidence type="ECO:0000313" key="12">
    <source>
        <dbReference type="EMBL" id="KAJ5068697.1"/>
    </source>
</evidence>
<dbReference type="InterPro" id="IPR035090">
    <property type="entry name" value="Pyridoxal_P_attach_site"/>
</dbReference>
<keyword evidence="13" id="KW-1185">Reference proteome</keyword>
<dbReference type="FunFam" id="3.40.50.2000:FF:000003">
    <property type="entry name" value="Alpha-1,4 glucan phosphorylase"/>
    <property type="match status" value="1"/>
</dbReference>
<evidence type="ECO:0000256" key="7">
    <source>
        <dbReference type="ARBA" id="ARBA00022898"/>
    </source>
</evidence>
<evidence type="ECO:0000256" key="1">
    <source>
        <dbReference type="ARBA" id="ARBA00001275"/>
    </source>
</evidence>
<comment type="cofactor">
    <cofactor evidence="2 10">
        <name>pyridoxal 5'-phosphate</name>
        <dbReference type="ChEBI" id="CHEBI:597326"/>
    </cofactor>
</comment>
<dbReference type="Pfam" id="PF00343">
    <property type="entry name" value="Phosphorylase"/>
    <property type="match status" value="1"/>
</dbReference>
<comment type="similarity">
    <text evidence="3 10">Belongs to the glycogen phosphorylase family.</text>
</comment>
<evidence type="ECO:0000256" key="8">
    <source>
        <dbReference type="ARBA" id="ARBA00023277"/>
    </source>
</evidence>
<evidence type="ECO:0000256" key="10">
    <source>
        <dbReference type="RuleBase" id="RU000587"/>
    </source>
</evidence>
<dbReference type="OMA" id="WLKQANP"/>
<proteinExistence type="inferred from homology"/>
<sequence>MKPNTNFPQPGPLTRQKSRHFWLIENEKDELLKDSGLILDYQTVDDLGFLEKQEKVKKEDIEKKGLDFQNEKNQLLWKLMSAYLDSNPTCIQRQIVNHIEYTIARSRFNFDIFGAYLATSYSVRDRLIELWNDTQQHYHHVYAKQVYYFSVEFLLGRFLQNAILNLNLDSNYRDALKGLGYTMEEIYEQEYDPALGNGGLGRLAACMLDSLSSQNYPCWGYGLRYNYGMFKQEIDDDGKQIEKVDYWLTHGAPWQIENMLIQIPVHFYGHVISIENKRKWVSELTVIAQANDIFIPGYGTDNTNTLRLWSSKPSTEFDLGRFNQGDYYSALSQKQLSENLTSVLYPDDSTDEGRKLRLQQEYFLSSASMKDIIRRVTKSYKMPITDVPKLCAIQLNDTHPAIAIPELMRILIDEYDVKWDQAWDITTQTFAYTNHTILPEALEKWDIEYFQTLFPRHMEIIFEINWKFLEFVKSKFPNDNDRYSRMSLIEEGFVKRVRMSHLAIVGSHAVNGVAGIHTKILESTLFKDFYELWPEKFLNVTNGVTPRRWLNQANPLLAEAITKRLGTSDWITNLNLLEKLRNFADDQEFQTQFAQIKMENKKRLREYIKKTMNIKIPINALYDIHIKRIHLYKRQLLNILSVIYRYLTITKMKKEDREKIVKRVVIFAGKSAPAYKEAKAVVHLINRVSYVINNDPTIGDALKVVFVPNYGVSLAELLIPAADISQQVSTAGTEASGTGNMKFVLNGAPILGTLDGANIEIAECVGKENMFIFGMNVEQVNKARIENANKGTSHVITRELKSVIAAIKGGLFGNYLDFSIIIDPLLSSDFFCVSNDFDDYLKTQEKVDQTFMNKKKWNKMGIMNIAGSGFFSIDRTINEYAKKIWSVSPQPLPPMNEDDIEVKQPMRRDIDTSPRLNSPTDSDPNSGGKSSSYRRVHLSTSLSRTPDSSVLSDDNKSDPEKKSLESRRHQTPILGTKEGFNTN</sequence>
<feature type="region of interest" description="Disordered" evidence="11">
    <location>
        <begin position="907"/>
        <end position="983"/>
    </location>
</feature>
<dbReference type="OrthoDB" id="9215500at2759"/>
<name>A0A9Q0R638_ANAIG</name>
<keyword evidence="5 10" id="KW-0328">Glycosyltransferase</keyword>
<keyword evidence="8 10" id="KW-0119">Carbohydrate metabolism</keyword>
<keyword evidence="4" id="KW-0021">Allosteric enzyme</keyword>
<dbReference type="InterPro" id="IPR000811">
    <property type="entry name" value="Glyco_trans_35"/>
</dbReference>
<evidence type="ECO:0000256" key="4">
    <source>
        <dbReference type="ARBA" id="ARBA00022533"/>
    </source>
</evidence>
<dbReference type="GO" id="GO:0030170">
    <property type="term" value="F:pyridoxal phosphate binding"/>
    <property type="evidence" value="ECO:0007669"/>
    <property type="project" value="InterPro"/>
</dbReference>
<evidence type="ECO:0000256" key="9">
    <source>
        <dbReference type="PIRSR" id="PIRSR000460-1"/>
    </source>
</evidence>
<dbReference type="NCBIfam" id="TIGR02093">
    <property type="entry name" value="P_ylase"/>
    <property type="match status" value="1"/>
</dbReference>
<accession>A0A9Q0R638</accession>
<dbReference type="CDD" id="cd04300">
    <property type="entry name" value="GT35_Glycogen_Phosphorylase"/>
    <property type="match status" value="1"/>
</dbReference>
<feature type="compositionally biased region" description="Polar residues" evidence="11">
    <location>
        <begin position="938"/>
        <end position="952"/>
    </location>
</feature>
<feature type="compositionally biased region" description="Polar residues" evidence="11">
    <location>
        <begin position="914"/>
        <end position="931"/>
    </location>
</feature>
<gene>
    <name evidence="12" type="ORF">M0811_02640</name>
</gene>
<comment type="caution">
    <text evidence="12">The sequence shown here is derived from an EMBL/GenBank/DDBJ whole genome shotgun (WGS) entry which is preliminary data.</text>
</comment>
<keyword evidence="7 9" id="KW-0663">Pyridoxal phosphate</keyword>
<protein>
    <recommendedName>
        <fullName evidence="10">Alpha-1,4 glucan phosphorylase</fullName>
        <ecNumber evidence="10">2.4.1.1</ecNumber>
    </recommendedName>
</protein>
<evidence type="ECO:0000256" key="2">
    <source>
        <dbReference type="ARBA" id="ARBA00001933"/>
    </source>
</evidence>
<dbReference type="InterPro" id="IPR011833">
    <property type="entry name" value="Glycg_phsphrylas"/>
</dbReference>
<dbReference type="GO" id="GO:0005737">
    <property type="term" value="C:cytoplasm"/>
    <property type="evidence" value="ECO:0007669"/>
    <property type="project" value="TreeGrafter"/>
</dbReference>
<evidence type="ECO:0000256" key="5">
    <source>
        <dbReference type="ARBA" id="ARBA00022676"/>
    </source>
</evidence>
<feature type="compositionally biased region" description="Basic and acidic residues" evidence="11">
    <location>
        <begin position="953"/>
        <end position="968"/>
    </location>
</feature>
<dbReference type="PANTHER" id="PTHR11468:SF3">
    <property type="entry name" value="GLYCOGEN PHOSPHORYLASE, LIVER FORM"/>
    <property type="match status" value="1"/>
</dbReference>
<dbReference type="PROSITE" id="PS00102">
    <property type="entry name" value="PHOSPHORYLASE"/>
    <property type="match status" value="1"/>
</dbReference>
<dbReference type="Proteomes" id="UP001149090">
    <property type="component" value="Unassembled WGS sequence"/>
</dbReference>
<evidence type="ECO:0000313" key="13">
    <source>
        <dbReference type="Proteomes" id="UP001149090"/>
    </source>
</evidence>
<keyword evidence="6 10" id="KW-0808">Transferase</keyword>
<feature type="modified residue" description="N6-(pyridoxal phosphate)lysine" evidence="9">
    <location>
        <position position="742"/>
    </location>
</feature>
<dbReference type="Gene3D" id="3.40.50.2000">
    <property type="entry name" value="Glycogen Phosphorylase B"/>
    <property type="match status" value="2"/>
</dbReference>
<organism evidence="12 13">
    <name type="scientific">Anaeramoeba ignava</name>
    <name type="common">Anaerobic marine amoeba</name>
    <dbReference type="NCBI Taxonomy" id="1746090"/>
    <lineage>
        <taxon>Eukaryota</taxon>
        <taxon>Metamonada</taxon>
        <taxon>Anaeramoebidae</taxon>
        <taxon>Anaeramoeba</taxon>
    </lineage>
</organism>
<comment type="function">
    <text evidence="10">Allosteric enzyme that catalyzes the rate-limiting step in glycogen catabolism, the phosphorolytic cleavage of glycogen to produce glucose-1-phosphate, and plays a central role in maintaining cellular and organismal glucose homeostasis.</text>
</comment>
<dbReference type="AlphaFoldDB" id="A0A9Q0R638"/>
<dbReference type="EC" id="2.4.1.1" evidence="10"/>
<evidence type="ECO:0000256" key="6">
    <source>
        <dbReference type="ARBA" id="ARBA00022679"/>
    </source>
</evidence>
<dbReference type="EMBL" id="JAPDFW010000114">
    <property type="protein sequence ID" value="KAJ5068697.1"/>
    <property type="molecule type" value="Genomic_DNA"/>
</dbReference>
<dbReference type="PIRSF" id="PIRSF000460">
    <property type="entry name" value="Pprylas_GlgP"/>
    <property type="match status" value="1"/>
</dbReference>